<keyword evidence="5 6" id="KW-0472">Membrane</keyword>
<dbReference type="InterPro" id="IPR003838">
    <property type="entry name" value="ABC3_permease_C"/>
</dbReference>
<dbReference type="Pfam" id="PF02687">
    <property type="entry name" value="FtsX"/>
    <property type="match status" value="2"/>
</dbReference>
<evidence type="ECO:0000256" key="6">
    <source>
        <dbReference type="SAM" id="Phobius"/>
    </source>
</evidence>
<evidence type="ECO:0000313" key="10">
    <source>
        <dbReference type="Proteomes" id="UP001575181"/>
    </source>
</evidence>
<organism evidence="9 10">
    <name type="scientific">Thiohalorhabdus methylotrophus</name>
    <dbReference type="NCBI Taxonomy" id="3242694"/>
    <lineage>
        <taxon>Bacteria</taxon>
        <taxon>Pseudomonadati</taxon>
        <taxon>Pseudomonadota</taxon>
        <taxon>Gammaproteobacteria</taxon>
        <taxon>Thiohalorhabdales</taxon>
        <taxon>Thiohalorhabdaceae</taxon>
        <taxon>Thiohalorhabdus</taxon>
    </lineage>
</organism>
<feature type="transmembrane region" description="Helical" evidence="6">
    <location>
        <begin position="21"/>
        <end position="43"/>
    </location>
</feature>
<feature type="transmembrane region" description="Helical" evidence="6">
    <location>
        <begin position="770"/>
        <end position="791"/>
    </location>
</feature>
<feature type="transmembrane region" description="Helical" evidence="6">
    <location>
        <begin position="356"/>
        <end position="379"/>
    </location>
</feature>
<keyword evidence="10" id="KW-1185">Reference proteome</keyword>
<dbReference type="RefSeq" id="WP_373655024.1">
    <property type="nucleotide sequence ID" value="NZ_JBGUAW010000003.1"/>
</dbReference>
<evidence type="ECO:0000256" key="4">
    <source>
        <dbReference type="ARBA" id="ARBA00022989"/>
    </source>
</evidence>
<keyword evidence="4 6" id="KW-1133">Transmembrane helix</keyword>
<dbReference type="Proteomes" id="UP001575181">
    <property type="component" value="Unassembled WGS sequence"/>
</dbReference>
<dbReference type="Pfam" id="PF12704">
    <property type="entry name" value="MacB_PCD"/>
    <property type="match status" value="2"/>
</dbReference>
<sequence>MSPVRLLFRALVWGPLSGRPMQAVGMVLAIALGVAMVAAIHWVNASALYSFQQGISALSGRAGTTVQPTSRALDQGLLPRIRAMPEVAAAFPALRMEVPTGPERALPVLGVDLLRDAAVRGSYLPDLGGTGIEFDDLLGKGAVLLGREAARRLDKGPGDSLRVQIGTEPVVLRVAGLLPDEAFWSDGAVMDIATAQWTFNRLGELDRIDVVLRSPDLRAAFAERLERVAGEGVRLSRPGLEAHRLDAMTRAYRTNLNVLALVGLLTAAFLVYSLLTLSMRRRRTQFAVLRVLGMERGRLAGWLLGEGLVLGLLGGLLGLVLGLTLAWIGVEALGGDLGAGYFSDIRARLHTQWWDMLGLGALGVLAAVLGTLAPVVDNVRGAGEAAMRRGGAEERRGPGPVIRLGLAALALTTAGALSRFPAWNGLPVAGYVAILLVLGAGLLLAPPALRLFARGLPVSRRAVAALVARSQLLGAPRRAALAVSAALVSFALLVAMSTMIHSFRGSVVAWLDQILAADLYVRSGPGGQTTYISKATWKAIAGWRDVRHLDPFRRAELDWAPGGASGPDAPVEITARRLDLAETRNAIEVMRGRWPQPGEDRAVLVSEVFARKYGTEVGDVLRVPLGGELRRLEVAGVWRDYSYQWGHLLMERATYAALAGDRRVDQIALYLAPRADKEAVRKRLEETFADAPALEIADAGEIRGTSLEIFDRSFAVTYVLVVVAVGVGLVGTLQSLAVQAIERRGELAMLRFLGFRVADVARAQAYEAGLTGAFGGILGMAVGAAVAWLLVKVVNDQSFLWSLPVTFPWGLLAVAWLGLATATAAGGWLLGRAQGRRDPTQAVGEE</sequence>
<protein>
    <submittedName>
        <fullName evidence="9">ABC transporter permease</fullName>
    </submittedName>
</protein>
<evidence type="ECO:0000256" key="3">
    <source>
        <dbReference type="ARBA" id="ARBA00022692"/>
    </source>
</evidence>
<feature type="transmembrane region" description="Helical" evidence="6">
    <location>
        <begin position="479"/>
        <end position="500"/>
    </location>
</feature>
<dbReference type="InterPro" id="IPR025857">
    <property type="entry name" value="MacB_PCD"/>
</dbReference>
<proteinExistence type="predicted"/>
<evidence type="ECO:0000256" key="2">
    <source>
        <dbReference type="ARBA" id="ARBA00022475"/>
    </source>
</evidence>
<dbReference type="EMBL" id="JBGUAW010000003">
    <property type="protein sequence ID" value="MFA9460240.1"/>
    <property type="molecule type" value="Genomic_DNA"/>
</dbReference>
<name>A0ABV4TSD9_9GAMM</name>
<feature type="transmembrane region" description="Helical" evidence="6">
    <location>
        <begin position="428"/>
        <end position="452"/>
    </location>
</feature>
<feature type="transmembrane region" description="Helical" evidence="6">
    <location>
        <begin position="715"/>
        <end position="741"/>
    </location>
</feature>
<evidence type="ECO:0000256" key="1">
    <source>
        <dbReference type="ARBA" id="ARBA00004651"/>
    </source>
</evidence>
<feature type="domain" description="MacB-like periplasmic core" evidence="8">
    <location>
        <begin position="26"/>
        <end position="227"/>
    </location>
</feature>
<evidence type="ECO:0000313" key="9">
    <source>
        <dbReference type="EMBL" id="MFA9460240.1"/>
    </source>
</evidence>
<dbReference type="InterPro" id="IPR038766">
    <property type="entry name" value="Membrane_comp_ABC_pdt"/>
</dbReference>
<feature type="domain" description="MacB-like periplasmic core" evidence="8">
    <location>
        <begin position="480"/>
        <end position="686"/>
    </location>
</feature>
<feature type="transmembrane region" description="Helical" evidence="6">
    <location>
        <begin position="258"/>
        <end position="278"/>
    </location>
</feature>
<accession>A0ABV4TSD9</accession>
<keyword evidence="2" id="KW-1003">Cell membrane</keyword>
<feature type="transmembrane region" description="Helical" evidence="6">
    <location>
        <begin position="400"/>
        <end position="422"/>
    </location>
</feature>
<feature type="transmembrane region" description="Helical" evidence="6">
    <location>
        <begin position="299"/>
        <end position="328"/>
    </location>
</feature>
<feature type="transmembrane region" description="Helical" evidence="6">
    <location>
        <begin position="811"/>
        <end position="831"/>
    </location>
</feature>
<feature type="domain" description="ABC3 transporter permease C-terminal" evidence="7">
    <location>
        <begin position="719"/>
        <end position="833"/>
    </location>
</feature>
<evidence type="ECO:0000259" key="7">
    <source>
        <dbReference type="Pfam" id="PF02687"/>
    </source>
</evidence>
<comment type="caution">
    <text evidence="9">The sequence shown here is derived from an EMBL/GenBank/DDBJ whole genome shotgun (WGS) entry which is preliminary data.</text>
</comment>
<dbReference type="PANTHER" id="PTHR30287">
    <property type="entry name" value="MEMBRANE COMPONENT OF PREDICTED ABC SUPERFAMILY METABOLITE UPTAKE TRANSPORTER"/>
    <property type="match status" value="1"/>
</dbReference>
<evidence type="ECO:0000259" key="8">
    <source>
        <dbReference type="Pfam" id="PF12704"/>
    </source>
</evidence>
<keyword evidence="3 6" id="KW-0812">Transmembrane</keyword>
<comment type="subcellular location">
    <subcellularLocation>
        <location evidence="1">Cell membrane</location>
        <topology evidence="1">Multi-pass membrane protein</topology>
    </subcellularLocation>
</comment>
<dbReference type="PANTHER" id="PTHR30287:SF2">
    <property type="entry name" value="BLL1001 PROTEIN"/>
    <property type="match status" value="1"/>
</dbReference>
<reference evidence="9 10" key="1">
    <citation type="submission" date="2024-08" db="EMBL/GenBank/DDBJ databases">
        <title>Whole-genome sequencing of halo(alkali)philic microorganisms from hypersaline lakes.</title>
        <authorList>
            <person name="Sorokin D.Y."/>
            <person name="Merkel A.Y."/>
            <person name="Messina E."/>
            <person name="Yakimov M."/>
        </authorList>
    </citation>
    <scope>NUCLEOTIDE SEQUENCE [LARGE SCALE GENOMIC DNA]</scope>
    <source>
        <strain evidence="9 10">Cl-TMA</strain>
    </source>
</reference>
<gene>
    <name evidence="9" type="ORF">ACERLL_05310</name>
</gene>
<evidence type="ECO:0000256" key="5">
    <source>
        <dbReference type="ARBA" id="ARBA00023136"/>
    </source>
</evidence>
<feature type="domain" description="ABC3 transporter permease C-terminal" evidence="7">
    <location>
        <begin position="258"/>
        <end position="375"/>
    </location>
</feature>